<organism evidence="4 5">
    <name type="scientific">Brassica cretica</name>
    <name type="common">Mustard</name>
    <dbReference type="NCBI Taxonomy" id="69181"/>
    <lineage>
        <taxon>Eukaryota</taxon>
        <taxon>Viridiplantae</taxon>
        <taxon>Streptophyta</taxon>
        <taxon>Embryophyta</taxon>
        <taxon>Tracheophyta</taxon>
        <taxon>Spermatophyta</taxon>
        <taxon>Magnoliopsida</taxon>
        <taxon>eudicotyledons</taxon>
        <taxon>Gunneridae</taxon>
        <taxon>Pentapetalae</taxon>
        <taxon>rosids</taxon>
        <taxon>malvids</taxon>
        <taxon>Brassicales</taxon>
        <taxon>Brassicaceae</taxon>
        <taxon>Brassiceae</taxon>
        <taxon>Brassica</taxon>
    </lineage>
</organism>
<sequence>MLLGLWVSYSVFLSIKRASVIRSSESNLGSSTLDDTYFQLDTEGHVKKLIGFLGSSSVCINSLGAHFWIQAPTFETNPHLEIVSPGGVNGQGFSFDDGIFDGVSKLTARIFANCISFLRINYMQ</sequence>
<evidence type="ECO:0000313" key="5">
    <source>
        <dbReference type="Proteomes" id="UP000266723"/>
    </source>
</evidence>
<dbReference type="Proteomes" id="UP000266723">
    <property type="component" value="Unassembled WGS sequence"/>
</dbReference>
<proteinExistence type="inferred from homology"/>
<dbReference type="SUPFAM" id="SSF51101">
    <property type="entry name" value="Mannose-binding lectins"/>
    <property type="match status" value="1"/>
</dbReference>
<keyword evidence="5" id="KW-1185">Reference proteome</keyword>
<reference evidence="4 5" key="1">
    <citation type="journal article" date="2020" name="BMC Genomics">
        <title>Intraspecific diversification of the crop wild relative Brassica cretica Lam. using demographic model selection.</title>
        <authorList>
            <person name="Kioukis A."/>
            <person name="Michalopoulou V.A."/>
            <person name="Briers L."/>
            <person name="Pirintsos S."/>
            <person name="Studholme D.J."/>
            <person name="Pavlidis P."/>
            <person name="Sarris P.F."/>
        </authorList>
    </citation>
    <scope>NUCLEOTIDE SEQUENCE [LARGE SCALE GENOMIC DNA]</scope>
    <source>
        <strain evidence="5">cv. PFS-1207/04</strain>
    </source>
</reference>
<accession>A0ABQ7C776</accession>
<evidence type="ECO:0000256" key="2">
    <source>
        <dbReference type="ARBA" id="ARBA00022734"/>
    </source>
</evidence>
<comment type="similarity">
    <text evidence="1">Belongs to the jacalin lectin family.</text>
</comment>
<name>A0ABQ7C776_BRACR</name>
<protein>
    <recommendedName>
        <fullName evidence="3">Jacalin-type lectin domain-containing protein</fullName>
    </recommendedName>
</protein>
<comment type="caution">
    <text evidence="4">The sequence shown here is derived from an EMBL/GenBank/DDBJ whole genome shotgun (WGS) entry which is preliminary data.</text>
</comment>
<dbReference type="EMBL" id="QGKV02000832">
    <property type="protein sequence ID" value="KAF3547153.1"/>
    <property type="molecule type" value="Genomic_DNA"/>
</dbReference>
<dbReference type="InterPro" id="IPR001229">
    <property type="entry name" value="Jacalin-like_lectin_dom"/>
</dbReference>
<dbReference type="PROSITE" id="PS51752">
    <property type="entry name" value="JACALIN_LECTIN"/>
    <property type="match status" value="1"/>
</dbReference>
<evidence type="ECO:0000313" key="4">
    <source>
        <dbReference type="EMBL" id="KAF3547153.1"/>
    </source>
</evidence>
<evidence type="ECO:0000256" key="1">
    <source>
        <dbReference type="ARBA" id="ARBA00006568"/>
    </source>
</evidence>
<evidence type="ECO:0000259" key="3">
    <source>
        <dbReference type="PROSITE" id="PS51752"/>
    </source>
</evidence>
<gene>
    <name evidence="4" type="ORF">DY000_02008614</name>
</gene>
<dbReference type="InterPro" id="IPR036404">
    <property type="entry name" value="Jacalin-like_lectin_dom_sf"/>
</dbReference>
<feature type="domain" description="Jacalin-type lectin" evidence="3">
    <location>
        <begin position="1"/>
        <end position="69"/>
    </location>
</feature>
<keyword evidence="2" id="KW-0430">Lectin</keyword>